<feature type="domain" description="AAA+ ATPase" evidence="1">
    <location>
        <begin position="404"/>
        <end position="535"/>
    </location>
</feature>
<sequence>MSTLSSEIGLRCEFKTYHTAPKKDGRLQTDVITEAFGDLHFGGSDTPYALVIHRTFAEKSELKSVKLTVNSPHLLHVFREVVKSYTTVASDFTRPFELSNPFQMLVHYWDELDQYRQETRDTYIVQHLNLLFDFMEHEVGPDRNKIMAMLQSKRQITYLDAWVIFRPGCLVYTEEKCHPWLLRCQKTVYETSSTVGPYMEVHCTYTNDDGTLVGQATLTVDIYQKKTFGSEHPAFVTDLPIYPLKYAEGQNDLEKRMEERGHKFLNIKDMSVEAYDGPAQYEKRPPTSYYQPGMDSYDAVWLSYMETGRVIMDRKTCYQEHRSAQLKNVDEPEIILCPPYTFGWSLSRKCWCKFFVDKLKNVQWKPDAWDSLVMGSEQKLILQALVTSHRYPSNIRDQPEQKGKGLVILLHGTPGSGKTLTAETSAEGTEKALISASLGELNQDNIPYVFERNLKKVLQYATLWHAIVLLDEADVFLEARETSAQNSDRNALVAVFLKELEYFSGIVFLTTNRLGSFDAAMKSRIHLALGYFPPDSETRRKIWMQYLSRVPANEKAIDDTDNAFDFLSGQELNGREISNAINTACTIARFNKERLQIHHLKTVFTVRGKFDQSLRQEARQMSVGRTGDPILKRGSIVMTAEPEHI</sequence>
<gene>
    <name evidence="2" type="ORF">VMCG_04011</name>
</gene>
<dbReference type="OrthoDB" id="10042665at2759"/>
<evidence type="ECO:0000259" key="1">
    <source>
        <dbReference type="SMART" id="SM00382"/>
    </source>
</evidence>
<dbReference type="STRING" id="356882.A0A423WU77"/>
<dbReference type="Pfam" id="PF23232">
    <property type="entry name" value="AAA_lid_13"/>
    <property type="match status" value="1"/>
</dbReference>
<dbReference type="GO" id="GO:0005524">
    <property type="term" value="F:ATP binding"/>
    <property type="evidence" value="ECO:0007669"/>
    <property type="project" value="InterPro"/>
</dbReference>
<dbReference type="Gene3D" id="3.40.50.300">
    <property type="entry name" value="P-loop containing nucleotide triphosphate hydrolases"/>
    <property type="match status" value="1"/>
</dbReference>
<dbReference type="SMART" id="SM00382">
    <property type="entry name" value="AAA"/>
    <property type="match status" value="1"/>
</dbReference>
<dbReference type="Proteomes" id="UP000283895">
    <property type="component" value="Unassembled WGS sequence"/>
</dbReference>
<protein>
    <recommendedName>
        <fullName evidence="1">AAA+ ATPase domain-containing protein</fullName>
    </recommendedName>
</protein>
<dbReference type="GO" id="GO:0016887">
    <property type="term" value="F:ATP hydrolysis activity"/>
    <property type="evidence" value="ECO:0007669"/>
    <property type="project" value="InterPro"/>
</dbReference>
<dbReference type="InterPro" id="IPR003959">
    <property type="entry name" value="ATPase_AAA_core"/>
</dbReference>
<dbReference type="PANTHER" id="PTHR46411:SF3">
    <property type="entry name" value="AAA+ ATPASE DOMAIN-CONTAINING PROTEIN"/>
    <property type="match status" value="1"/>
</dbReference>
<dbReference type="Pfam" id="PF22942">
    <property type="entry name" value="DUF7025"/>
    <property type="match status" value="1"/>
</dbReference>
<dbReference type="CDD" id="cd19481">
    <property type="entry name" value="RecA-like_protease"/>
    <property type="match status" value="1"/>
</dbReference>
<dbReference type="InterPro" id="IPR056599">
    <property type="entry name" value="AAA_lid_fung"/>
</dbReference>
<dbReference type="Pfam" id="PF00004">
    <property type="entry name" value="AAA"/>
    <property type="match status" value="1"/>
</dbReference>
<comment type="caution">
    <text evidence="2">The sequence shown here is derived from an EMBL/GenBank/DDBJ whole genome shotgun (WGS) entry which is preliminary data.</text>
</comment>
<dbReference type="InterPro" id="IPR003593">
    <property type="entry name" value="AAA+_ATPase"/>
</dbReference>
<name>A0A423WU77_9PEZI</name>
<organism evidence="2 3">
    <name type="scientific">Cytospora schulzeri</name>
    <dbReference type="NCBI Taxonomy" id="448051"/>
    <lineage>
        <taxon>Eukaryota</taxon>
        <taxon>Fungi</taxon>
        <taxon>Dikarya</taxon>
        <taxon>Ascomycota</taxon>
        <taxon>Pezizomycotina</taxon>
        <taxon>Sordariomycetes</taxon>
        <taxon>Sordariomycetidae</taxon>
        <taxon>Diaporthales</taxon>
        <taxon>Cytosporaceae</taxon>
        <taxon>Cytospora</taxon>
    </lineage>
</organism>
<proteinExistence type="predicted"/>
<evidence type="ECO:0000313" key="2">
    <source>
        <dbReference type="EMBL" id="ROW06782.1"/>
    </source>
</evidence>
<dbReference type="AlphaFoldDB" id="A0A423WU77"/>
<dbReference type="InterPro" id="IPR054289">
    <property type="entry name" value="DUF7025"/>
</dbReference>
<dbReference type="EMBL" id="LKEA01000009">
    <property type="protein sequence ID" value="ROW06782.1"/>
    <property type="molecule type" value="Genomic_DNA"/>
</dbReference>
<accession>A0A423WU77</accession>
<dbReference type="InterPro" id="IPR027417">
    <property type="entry name" value="P-loop_NTPase"/>
</dbReference>
<dbReference type="SUPFAM" id="SSF52540">
    <property type="entry name" value="P-loop containing nucleoside triphosphate hydrolases"/>
    <property type="match status" value="1"/>
</dbReference>
<reference evidence="2 3" key="1">
    <citation type="submission" date="2015-09" db="EMBL/GenBank/DDBJ databases">
        <title>Host preference determinants of Valsa canker pathogens revealed by comparative genomics.</title>
        <authorList>
            <person name="Yin Z."/>
            <person name="Huang L."/>
        </authorList>
    </citation>
    <scope>NUCLEOTIDE SEQUENCE [LARGE SCALE GENOMIC DNA]</scope>
    <source>
        <strain evidence="2 3">03-1</strain>
    </source>
</reference>
<keyword evidence="3" id="KW-1185">Reference proteome</keyword>
<evidence type="ECO:0000313" key="3">
    <source>
        <dbReference type="Proteomes" id="UP000283895"/>
    </source>
</evidence>
<dbReference type="PANTHER" id="PTHR46411">
    <property type="entry name" value="FAMILY ATPASE, PUTATIVE-RELATED"/>
    <property type="match status" value="1"/>
</dbReference>